<protein>
    <submittedName>
        <fullName evidence="5">SDR family NAD(P)-dependent oxidoreductase</fullName>
    </submittedName>
</protein>
<feature type="domain" description="Ketoreductase" evidence="4">
    <location>
        <begin position="3"/>
        <end position="182"/>
    </location>
</feature>
<evidence type="ECO:0000256" key="3">
    <source>
        <dbReference type="RuleBase" id="RU000363"/>
    </source>
</evidence>
<name>A0ABZ2LS38_9BACT</name>
<keyword evidence="2" id="KW-0560">Oxidoreductase</keyword>
<evidence type="ECO:0000313" key="6">
    <source>
        <dbReference type="Proteomes" id="UP001370348"/>
    </source>
</evidence>
<accession>A0ABZ2LS38</accession>
<dbReference type="InterPro" id="IPR002347">
    <property type="entry name" value="SDR_fam"/>
</dbReference>
<dbReference type="Pfam" id="PF00106">
    <property type="entry name" value="adh_short"/>
    <property type="match status" value="1"/>
</dbReference>
<dbReference type="RefSeq" id="WP_394823348.1">
    <property type="nucleotide sequence ID" value="NZ_CP089984.1"/>
</dbReference>
<gene>
    <name evidence="5" type="ORF">LZC94_38600</name>
</gene>
<sequence length="254" mass="26876">MSEHIFVTGTSGAIGGALARALRRHEPRARLTLVDVAPEPSRALASELGGEIHVAACDLSKSDQAMAALEEARGRFGPVHGLVNCAGFMEVRRFERLPWARAEALLAVDLVSPLRLMHAAVPDMLAARRGFVVNVASMAGRVTLHGCAFYCAAKAGLAMASEVARRELAPAGISVVTVYPGAVQSELESRAREQYGRKLLARIIPTGKPEVLADKVVDALAMKRARVVYPASYSVGLLSVASPIALAFGPTAQD</sequence>
<dbReference type="SMART" id="SM00822">
    <property type="entry name" value="PKS_KR"/>
    <property type="match status" value="1"/>
</dbReference>
<dbReference type="EMBL" id="CP089984">
    <property type="protein sequence ID" value="WXB13733.1"/>
    <property type="molecule type" value="Genomic_DNA"/>
</dbReference>
<dbReference type="PRINTS" id="PR00081">
    <property type="entry name" value="GDHRDH"/>
</dbReference>
<dbReference type="Gene3D" id="3.40.50.720">
    <property type="entry name" value="NAD(P)-binding Rossmann-like Domain"/>
    <property type="match status" value="1"/>
</dbReference>
<organism evidence="5 6">
    <name type="scientific">Pendulispora albinea</name>
    <dbReference type="NCBI Taxonomy" id="2741071"/>
    <lineage>
        <taxon>Bacteria</taxon>
        <taxon>Pseudomonadati</taxon>
        <taxon>Myxococcota</taxon>
        <taxon>Myxococcia</taxon>
        <taxon>Myxococcales</taxon>
        <taxon>Sorangiineae</taxon>
        <taxon>Pendulisporaceae</taxon>
        <taxon>Pendulispora</taxon>
    </lineage>
</organism>
<keyword evidence="6" id="KW-1185">Reference proteome</keyword>
<evidence type="ECO:0000256" key="1">
    <source>
        <dbReference type="ARBA" id="ARBA00006484"/>
    </source>
</evidence>
<evidence type="ECO:0000313" key="5">
    <source>
        <dbReference type="EMBL" id="WXB13733.1"/>
    </source>
</evidence>
<dbReference type="InterPro" id="IPR036291">
    <property type="entry name" value="NAD(P)-bd_dom_sf"/>
</dbReference>
<comment type="similarity">
    <text evidence="1 3">Belongs to the short-chain dehydrogenases/reductases (SDR) family.</text>
</comment>
<dbReference type="Proteomes" id="UP001370348">
    <property type="component" value="Chromosome"/>
</dbReference>
<dbReference type="InterPro" id="IPR057326">
    <property type="entry name" value="KR_dom"/>
</dbReference>
<dbReference type="SUPFAM" id="SSF51735">
    <property type="entry name" value="NAD(P)-binding Rossmann-fold domains"/>
    <property type="match status" value="1"/>
</dbReference>
<dbReference type="CDD" id="cd05233">
    <property type="entry name" value="SDR_c"/>
    <property type="match status" value="1"/>
</dbReference>
<reference evidence="5 6" key="1">
    <citation type="submission" date="2021-12" db="EMBL/GenBank/DDBJ databases">
        <title>Discovery of the Pendulisporaceae a myxobacterial family with distinct sporulation behavior and unique specialized metabolism.</title>
        <authorList>
            <person name="Garcia R."/>
            <person name="Popoff A."/>
            <person name="Bader C.D."/>
            <person name="Loehr J."/>
            <person name="Walesch S."/>
            <person name="Walt C."/>
            <person name="Boldt J."/>
            <person name="Bunk B."/>
            <person name="Haeckl F.J.F.P.J."/>
            <person name="Gunesch A.P."/>
            <person name="Birkelbach J."/>
            <person name="Nuebel U."/>
            <person name="Pietschmann T."/>
            <person name="Bach T."/>
            <person name="Mueller R."/>
        </authorList>
    </citation>
    <scope>NUCLEOTIDE SEQUENCE [LARGE SCALE GENOMIC DNA]</scope>
    <source>
        <strain evidence="5 6">MSr11954</strain>
    </source>
</reference>
<evidence type="ECO:0000256" key="2">
    <source>
        <dbReference type="ARBA" id="ARBA00023002"/>
    </source>
</evidence>
<proteinExistence type="inferred from homology"/>
<dbReference type="PANTHER" id="PTHR44196:SF1">
    <property type="entry name" value="DEHYDROGENASE_REDUCTASE SDR FAMILY MEMBER 7B"/>
    <property type="match status" value="1"/>
</dbReference>
<dbReference type="PANTHER" id="PTHR44196">
    <property type="entry name" value="DEHYDROGENASE/REDUCTASE SDR FAMILY MEMBER 7B"/>
    <property type="match status" value="1"/>
</dbReference>
<dbReference type="PRINTS" id="PR00080">
    <property type="entry name" value="SDRFAMILY"/>
</dbReference>
<evidence type="ECO:0000259" key="4">
    <source>
        <dbReference type="SMART" id="SM00822"/>
    </source>
</evidence>